<evidence type="ECO:0000313" key="1">
    <source>
        <dbReference type="EMBL" id="PJE76980.1"/>
    </source>
</evidence>
<organism evidence="1 2">
    <name type="scientific">Candidatus Uhrbacteria bacterium CG10_big_fil_rev_8_21_14_0_10_48_16</name>
    <dbReference type="NCBI Taxonomy" id="1975038"/>
    <lineage>
        <taxon>Bacteria</taxon>
        <taxon>Candidatus Uhriibacteriota</taxon>
    </lineage>
</organism>
<evidence type="ECO:0000313" key="2">
    <source>
        <dbReference type="Proteomes" id="UP000231436"/>
    </source>
</evidence>
<proteinExistence type="predicted"/>
<sequence length="251" mass="29622">MEHERRRIRPMPERFTKPAIAEGFQRAFDQIMTSDDPESAREEFMLRTRDSAKRFFRERQEHIAPILEQMDEMLRHKDERFSEELSEKLSALFEAMYRDPETAERFHEHLRQQEREDRERIVEHAKGVSLSPEGMLYGLLDAPDNTTFRIHVATALTLDFKEILVDFRQGMRELARLIQHDPAYKDVQKIAGTSWIVGEHPRVAERMGFHVDPDPLPPEDMVHFGGETRRVQNSWMTRDELIEKYGASETS</sequence>
<accession>A0A2M8LHR2</accession>
<name>A0A2M8LHR2_9BACT</name>
<dbReference type="Proteomes" id="UP000231436">
    <property type="component" value="Unassembled WGS sequence"/>
</dbReference>
<gene>
    <name evidence="1" type="ORF">COV05_02200</name>
</gene>
<dbReference type="EMBL" id="PFEU01000008">
    <property type="protein sequence ID" value="PJE76980.1"/>
    <property type="molecule type" value="Genomic_DNA"/>
</dbReference>
<dbReference type="AlphaFoldDB" id="A0A2M8LHR2"/>
<reference evidence="2" key="1">
    <citation type="submission" date="2017-09" db="EMBL/GenBank/DDBJ databases">
        <title>Depth-based differentiation of microbial function through sediment-hosted aquifers and enrichment of novel symbionts in the deep terrestrial subsurface.</title>
        <authorList>
            <person name="Probst A.J."/>
            <person name="Ladd B."/>
            <person name="Jarett J.K."/>
            <person name="Geller-Mcgrath D.E."/>
            <person name="Sieber C.M.K."/>
            <person name="Emerson J.B."/>
            <person name="Anantharaman K."/>
            <person name="Thomas B.C."/>
            <person name="Malmstrom R."/>
            <person name="Stieglmeier M."/>
            <person name="Klingl A."/>
            <person name="Woyke T."/>
            <person name="Ryan C.M."/>
            <person name="Banfield J.F."/>
        </authorList>
    </citation>
    <scope>NUCLEOTIDE SEQUENCE [LARGE SCALE GENOMIC DNA]</scope>
</reference>
<protein>
    <submittedName>
        <fullName evidence="1">Uncharacterized protein</fullName>
    </submittedName>
</protein>
<comment type="caution">
    <text evidence="1">The sequence shown here is derived from an EMBL/GenBank/DDBJ whole genome shotgun (WGS) entry which is preliminary data.</text>
</comment>